<dbReference type="GO" id="GO:0010181">
    <property type="term" value="F:FMN binding"/>
    <property type="evidence" value="ECO:0007669"/>
    <property type="project" value="InterPro"/>
</dbReference>
<dbReference type="SUPFAM" id="SSF50475">
    <property type="entry name" value="FMN-binding split barrel"/>
    <property type="match status" value="1"/>
</dbReference>
<evidence type="ECO:0000256" key="2">
    <source>
        <dbReference type="ARBA" id="ARBA00006098"/>
    </source>
</evidence>
<dbReference type="OrthoDB" id="9807946at2"/>
<dbReference type="Pfam" id="PF00258">
    <property type="entry name" value="Flavodoxin_1"/>
    <property type="match status" value="1"/>
</dbReference>
<evidence type="ECO:0000313" key="9">
    <source>
        <dbReference type="Proteomes" id="UP000000268"/>
    </source>
</evidence>
<evidence type="ECO:0000313" key="8">
    <source>
        <dbReference type="EMBL" id="ABW26415.1"/>
    </source>
</evidence>
<comment type="function">
    <text evidence="6">Mediates electron transfer from NADH to oxygen, reducing it to water. This modular protein has 3 redox cofactors, in other organisms the same activity requires 2 or 3 proteins.</text>
</comment>
<dbReference type="PANTHER" id="PTHR32145:SF32">
    <property type="entry name" value="DIFLAVIN FLAVOPROTEIN A 4-RELATED"/>
    <property type="match status" value="1"/>
</dbReference>
<dbReference type="Gene3D" id="2.30.110.10">
    <property type="entry name" value="Electron Transport, Fmn-binding Protein, Chain A"/>
    <property type="match status" value="1"/>
</dbReference>
<dbReference type="SMART" id="SM00849">
    <property type="entry name" value="Lactamase_B"/>
    <property type="match status" value="1"/>
</dbReference>
<dbReference type="InterPro" id="IPR008254">
    <property type="entry name" value="Flavodoxin/NO_synth"/>
</dbReference>
<comment type="similarity">
    <text evidence="3">In the N-terminal section; belongs to the zinc metallo-hydrolase group 3 family.</text>
</comment>
<dbReference type="Pfam" id="PF01613">
    <property type="entry name" value="Flavin_Reduct"/>
    <property type="match status" value="1"/>
</dbReference>
<dbReference type="RefSeq" id="WP_012161947.1">
    <property type="nucleotide sequence ID" value="NC_009925.1"/>
</dbReference>
<evidence type="ECO:0000256" key="6">
    <source>
        <dbReference type="ARBA" id="ARBA00025633"/>
    </source>
</evidence>
<dbReference type="SUPFAM" id="SSF56281">
    <property type="entry name" value="Metallo-hydrolase/oxidoreductase"/>
    <property type="match status" value="1"/>
</dbReference>
<dbReference type="Gene3D" id="3.40.50.360">
    <property type="match status" value="1"/>
</dbReference>
<feature type="domain" description="Flavodoxin-like" evidence="7">
    <location>
        <begin position="307"/>
        <end position="445"/>
    </location>
</feature>
<evidence type="ECO:0000256" key="1">
    <source>
        <dbReference type="ARBA" id="ARBA00001962"/>
    </source>
</evidence>
<organism evidence="8 9">
    <name type="scientific">Acaryochloris marina (strain MBIC 11017)</name>
    <dbReference type="NCBI Taxonomy" id="329726"/>
    <lineage>
        <taxon>Bacteria</taxon>
        <taxon>Bacillati</taxon>
        <taxon>Cyanobacteriota</taxon>
        <taxon>Cyanophyceae</taxon>
        <taxon>Acaryochloridales</taxon>
        <taxon>Acaryochloridaceae</taxon>
        <taxon>Acaryochloris</taxon>
    </lineage>
</organism>
<dbReference type="EMBL" id="CP000828">
    <property type="protein sequence ID" value="ABW26415.1"/>
    <property type="molecule type" value="Genomic_DNA"/>
</dbReference>
<comment type="cofactor">
    <cofactor evidence="1">
        <name>Fe cation</name>
        <dbReference type="ChEBI" id="CHEBI:24875"/>
    </cofactor>
</comment>
<dbReference type="InterPro" id="IPR002563">
    <property type="entry name" value="Flavin_Rdtase-like_dom"/>
</dbReference>
<dbReference type="eggNOG" id="COG1853">
    <property type="taxonomic scope" value="Bacteria"/>
</dbReference>
<dbReference type="AlphaFoldDB" id="B0C6J4"/>
<dbReference type="InterPro" id="IPR036866">
    <property type="entry name" value="RibonucZ/Hydroxyglut_hydro"/>
</dbReference>
<dbReference type="PANTHER" id="PTHR32145">
    <property type="entry name" value="DIFLAVIN FLAVOPROTEIN A 2-RELATED"/>
    <property type="match status" value="1"/>
</dbReference>
<dbReference type="KEGG" id="amr:AM1_1384"/>
<protein>
    <submittedName>
        <fullName evidence="8">Flavin reductase-like, FMN-binding protein</fullName>
    </submittedName>
</protein>
<dbReference type="GO" id="GO:0016646">
    <property type="term" value="F:oxidoreductase activity, acting on the CH-NH group of donors, NAD or NADP as acceptor"/>
    <property type="evidence" value="ECO:0007669"/>
    <property type="project" value="UniProtKB-ARBA"/>
</dbReference>
<dbReference type="SUPFAM" id="SSF52218">
    <property type="entry name" value="Flavoproteins"/>
    <property type="match status" value="1"/>
</dbReference>
<reference evidence="8 9" key="1">
    <citation type="journal article" date="2008" name="Proc. Natl. Acad. Sci. U.S.A.">
        <title>Niche adaptation and genome expansion in the chlorophyll d-producing cyanobacterium Acaryochloris marina.</title>
        <authorList>
            <person name="Swingley W.D."/>
            <person name="Chen M."/>
            <person name="Cheung P.C."/>
            <person name="Conrad A.L."/>
            <person name="Dejesa L.C."/>
            <person name="Hao J."/>
            <person name="Honchak B.M."/>
            <person name="Karbach L.E."/>
            <person name="Kurdoglu A."/>
            <person name="Lahiri S."/>
            <person name="Mastrian S.D."/>
            <person name="Miyashita H."/>
            <person name="Page L."/>
            <person name="Ramakrishna P."/>
            <person name="Satoh S."/>
            <person name="Sattley W.M."/>
            <person name="Shimada Y."/>
            <person name="Taylor H.L."/>
            <person name="Tomo T."/>
            <person name="Tsuchiya T."/>
            <person name="Wang Z.T."/>
            <person name="Raymond J."/>
            <person name="Mimuro M."/>
            <person name="Blankenship R.E."/>
            <person name="Touchman J.W."/>
        </authorList>
    </citation>
    <scope>NUCLEOTIDE SEQUENCE [LARGE SCALE GENOMIC DNA]</scope>
    <source>
        <strain evidence="9">MBIC 11017</strain>
    </source>
</reference>
<gene>
    <name evidence="8" type="ordered locus">AM1_1384</name>
</gene>
<accession>B0C6J4</accession>
<evidence type="ECO:0000256" key="3">
    <source>
        <dbReference type="ARBA" id="ARBA00007121"/>
    </source>
</evidence>
<dbReference type="InterPro" id="IPR012349">
    <property type="entry name" value="Split_barrel_FMN-bd"/>
</dbReference>
<dbReference type="InterPro" id="IPR001279">
    <property type="entry name" value="Metallo-B-lactamas"/>
</dbReference>
<evidence type="ECO:0000256" key="4">
    <source>
        <dbReference type="ARBA" id="ARBA00022448"/>
    </source>
</evidence>
<dbReference type="InterPro" id="IPR051285">
    <property type="entry name" value="NADH_oxidoreductase_modular"/>
</dbReference>
<name>B0C6J4_ACAM1</name>
<dbReference type="PROSITE" id="PS50902">
    <property type="entry name" value="FLAVODOXIN_LIKE"/>
    <property type="match status" value="1"/>
</dbReference>
<keyword evidence="4" id="KW-0813">Transport</keyword>
<dbReference type="eggNOG" id="COG0426">
    <property type="taxonomic scope" value="Bacteria"/>
</dbReference>
<keyword evidence="9" id="KW-1185">Reference proteome</keyword>
<dbReference type="Proteomes" id="UP000000268">
    <property type="component" value="Chromosome"/>
</dbReference>
<dbReference type="Gene3D" id="3.60.15.10">
    <property type="entry name" value="Ribonuclease Z/Hydroxyacylglutathione hydrolase-like"/>
    <property type="match status" value="2"/>
</dbReference>
<evidence type="ECO:0000256" key="5">
    <source>
        <dbReference type="ARBA" id="ARBA00022982"/>
    </source>
</evidence>
<comment type="similarity">
    <text evidence="2">In the C-terminal section; belongs to the flavodoxin reductase family.</text>
</comment>
<dbReference type="HOGENOM" id="CLU_017490_2_1_3"/>
<evidence type="ECO:0000259" key="7">
    <source>
        <dbReference type="PROSITE" id="PS50902"/>
    </source>
</evidence>
<proteinExistence type="inferred from homology"/>
<dbReference type="InterPro" id="IPR029039">
    <property type="entry name" value="Flavoprotein-like_sf"/>
</dbReference>
<keyword evidence="5" id="KW-0249">Electron transport</keyword>
<dbReference type="STRING" id="329726.AM1_1384"/>
<dbReference type="CDD" id="cd07709">
    <property type="entry name" value="flavodiiron_proteins_MBL-fold"/>
    <property type="match status" value="1"/>
</dbReference>
<sequence>MTPSTLTPPSQTAPGKARDVQVVPIAPGTLALRSRSWNRLRFEIEYALERGTTANTYIIKGDKTALIDPPGGSFTEIFFQQLQAISAQSSNAFKPIFGRLWDQLRWVTQQSVDLDNFDFDLQTLDYLVLGHVNANRAETLKVLLDKAPDVTIVCSNPGAAALKAALPDYELNLKIVRSSASDKTLDLGQGHRLQFVRASTPRYPDSLLTYDAATRTLFSDKFFGIHLCSEDAFDHNTTQLREDRRYYFDCLKAPYARQVEVVLDKLAPLAISTYAPNHGPIVRYGVQELTRTYRQWSEEQQKKTSSVAILYASAYGNTATIGQAIARGITKAGVAVQVINCETASPKDIQAVADNCEGFIIGSPTLGGHAPTQIQTALGILLSTVPKSKPTGVFGSFGWSGEAIDLLEGKLRDAGYSFGFDSIKVKFKPTDVTLKTCEEAGTDFAQKIKKAVKAKTRKQGSAQVATQTTATEQAVGRIVGSLCILTAKQGDVESGMLASWVSQATFNPPGFTVAVAKERAVESLLHTESTFVLNILGEDNYQRTMKHFLKPFGPGEDRFQGIETDTAANGSPILKDSISYLECEVANRMECGDHWVIYATVKNGEVLRSNVKTAVHHRKAGTRY</sequence>
<dbReference type="SMART" id="SM00903">
    <property type="entry name" value="Flavin_Reduct"/>
    <property type="match status" value="1"/>
</dbReference>